<accession>W2TF36</accession>
<keyword evidence="2" id="KW-1185">Reference proteome</keyword>
<evidence type="ECO:0000313" key="1">
    <source>
        <dbReference type="EMBL" id="ETN80670.1"/>
    </source>
</evidence>
<name>W2TF36_NECAM</name>
<feature type="non-terminal residue" evidence="1">
    <location>
        <position position="75"/>
    </location>
</feature>
<dbReference type="Proteomes" id="UP000053676">
    <property type="component" value="Unassembled WGS sequence"/>
</dbReference>
<protein>
    <submittedName>
        <fullName evidence="1">Uncharacterized protein</fullName>
    </submittedName>
</protein>
<proteinExistence type="predicted"/>
<organism evidence="1 2">
    <name type="scientific">Necator americanus</name>
    <name type="common">Human hookworm</name>
    <dbReference type="NCBI Taxonomy" id="51031"/>
    <lineage>
        <taxon>Eukaryota</taxon>
        <taxon>Metazoa</taxon>
        <taxon>Ecdysozoa</taxon>
        <taxon>Nematoda</taxon>
        <taxon>Chromadorea</taxon>
        <taxon>Rhabditida</taxon>
        <taxon>Rhabditina</taxon>
        <taxon>Rhabditomorpha</taxon>
        <taxon>Strongyloidea</taxon>
        <taxon>Ancylostomatidae</taxon>
        <taxon>Bunostominae</taxon>
        <taxon>Necator</taxon>
    </lineage>
</organism>
<evidence type="ECO:0000313" key="2">
    <source>
        <dbReference type="Proteomes" id="UP000053676"/>
    </source>
</evidence>
<sequence>MFQYALSQLLPIGRSWSLKIPPRTGSVLTSLNHLDIPSLKDTDPISPLCLNVNRQKTIFEDSAHSSKIYRNQQIG</sequence>
<gene>
    <name evidence="1" type="ORF">NECAME_09030</name>
</gene>
<dbReference type="EMBL" id="KI659008">
    <property type="protein sequence ID" value="ETN80670.1"/>
    <property type="molecule type" value="Genomic_DNA"/>
</dbReference>
<reference evidence="2" key="1">
    <citation type="journal article" date="2014" name="Nat. Genet.">
        <title>Genome of the human hookworm Necator americanus.</title>
        <authorList>
            <person name="Tang Y.T."/>
            <person name="Gao X."/>
            <person name="Rosa B.A."/>
            <person name="Abubucker S."/>
            <person name="Hallsworth-Pepin K."/>
            <person name="Martin J."/>
            <person name="Tyagi R."/>
            <person name="Heizer E."/>
            <person name="Zhang X."/>
            <person name="Bhonagiri-Palsikar V."/>
            <person name="Minx P."/>
            <person name="Warren W.C."/>
            <person name="Wang Q."/>
            <person name="Zhan B."/>
            <person name="Hotez P.J."/>
            <person name="Sternberg P.W."/>
            <person name="Dougall A."/>
            <person name="Gaze S.T."/>
            <person name="Mulvenna J."/>
            <person name="Sotillo J."/>
            <person name="Ranganathan S."/>
            <person name="Rabelo E.M."/>
            <person name="Wilson R.K."/>
            <person name="Felgner P.L."/>
            <person name="Bethony J."/>
            <person name="Hawdon J.M."/>
            <person name="Gasser R.B."/>
            <person name="Loukas A."/>
            <person name="Mitreva M."/>
        </authorList>
    </citation>
    <scope>NUCLEOTIDE SEQUENCE [LARGE SCALE GENOMIC DNA]</scope>
</reference>
<dbReference type="AlphaFoldDB" id="W2TF36"/>
<dbReference type="KEGG" id="nai:NECAME_09030"/>